<dbReference type="AlphaFoldDB" id="A0A150HIX7"/>
<name>A0A150HIX7_9GAMM</name>
<proteinExistence type="predicted"/>
<evidence type="ECO:0000313" key="1">
    <source>
        <dbReference type="EMBL" id="KXZ62032.1"/>
    </source>
</evidence>
<dbReference type="Proteomes" id="UP000075680">
    <property type="component" value="Unassembled WGS sequence"/>
</dbReference>
<sequence>MPPEQFLSKEKFLRRFSIFITVLLSLFIFQSLWNVAAAYCGHENINAKTSVLTHFGHHIPENQHVDTQSTLVNDQDADLPMPLSLQDHHDHLPSCFHVVVTEAQQQLDDPILTTHELEQKYYWSNSYQSPHLFELNPPPVLTPL</sequence>
<comment type="caution">
    <text evidence="1">The sequence shown here is derived from an EMBL/GenBank/DDBJ whole genome shotgun (WGS) entry which is preliminary data.</text>
</comment>
<dbReference type="EMBL" id="JRUE01000264">
    <property type="protein sequence ID" value="KXZ62032.1"/>
    <property type="molecule type" value="Genomic_DNA"/>
</dbReference>
<gene>
    <name evidence="1" type="ORF">AVENLUH5627_03571</name>
</gene>
<evidence type="ECO:0000313" key="2">
    <source>
        <dbReference type="Proteomes" id="UP000075680"/>
    </source>
</evidence>
<dbReference type="NCBIfam" id="NF045615">
    <property type="entry name" value="efflu_CzcI_Acin"/>
    <property type="match status" value="1"/>
</dbReference>
<evidence type="ECO:0008006" key="3">
    <source>
        <dbReference type="Google" id="ProtNLM"/>
    </source>
</evidence>
<dbReference type="PATRIC" id="fig|52133.18.peg.3654"/>
<accession>A0A150HIX7</accession>
<dbReference type="InterPro" id="IPR054660">
    <property type="entry name" value="CzcI-like"/>
</dbReference>
<protein>
    <recommendedName>
        <fullName evidence="3">Cation transporter</fullName>
    </recommendedName>
</protein>
<organism evidence="1 2">
    <name type="scientific">Acinetobacter venetianus</name>
    <dbReference type="NCBI Taxonomy" id="52133"/>
    <lineage>
        <taxon>Bacteria</taxon>
        <taxon>Pseudomonadati</taxon>
        <taxon>Pseudomonadota</taxon>
        <taxon>Gammaproteobacteria</taxon>
        <taxon>Moraxellales</taxon>
        <taxon>Moraxellaceae</taxon>
        <taxon>Acinetobacter</taxon>
    </lineage>
</organism>
<reference evidence="1 2" key="1">
    <citation type="journal article" date="2016" name="Sci. Rep.">
        <title>Genomic and phenotypic characterization of the species Acinetobacter venetianus.</title>
        <authorList>
            <person name="Fondi M."/>
            <person name="Maida I."/>
            <person name="Perrin E."/>
            <person name="Orlandini V."/>
            <person name="La Torre L."/>
            <person name="Bosi E."/>
            <person name="Negroni A."/>
            <person name="Zanaroli G."/>
            <person name="Fava F."/>
            <person name="Decorosi F."/>
            <person name="Giovannetti L."/>
            <person name="Viti C."/>
            <person name="Vaneechoutte M."/>
            <person name="Dijkshoorn L."/>
            <person name="Fani R."/>
        </authorList>
    </citation>
    <scope>NUCLEOTIDE SEQUENCE [LARGE SCALE GENOMIC DNA]</scope>
    <source>
        <strain evidence="1 2">LUH5627</strain>
    </source>
</reference>